<feature type="binding site" evidence="2">
    <location>
        <position position="150"/>
    </location>
    <ligand>
        <name>substrate</name>
    </ligand>
</feature>
<dbReference type="EMBL" id="DF384213">
    <property type="protein sequence ID" value="GAE03141.1"/>
    <property type="molecule type" value="Genomic_DNA"/>
</dbReference>
<sequence>MKIGIRADGGSKIGMGHIMRTLVLAKELAKTNDVFYICKVDNLLSNKYKSGIDKVKAEGFDIVTINENNIINDLRHIVADCLITDSYDVNEGYFNLTKDMFKITGYIDDMNLYYFNVDFIINQNIGAEEYSYKANKDTKLFLGTNYTMLREEFRKNINKNIKKEVQNVMITVGGADPNGITNIICDYVKDLELKFHIVIGPSFKEKNIKKLTYLENLKDNINLYFNANMIEIMNKCDIAISACGSTLYELSACRVPALGLIIADNQEKIAHKMHEDGLIYNLGWYKDLTKDIILDNIKKISKLDNRQIIINNQKIINKNGVEKLAIEIEKIGMGNENFY</sequence>
<dbReference type="InterPro" id="IPR020023">
    <property type="entry name" value="PseG"/>
</dbReference>
<evidence type="ECO:0000259" key="3">
    <source>
        <dbReference type="Pfam" id="PF04101"/>
    </source>
</evidence>
<feature type="domain" description="Glycosyl transferase family 28 C-terminal" evidence="3">
    <location>
        <begin position="168"/>
        <end position="306"/>
    </location>
</feature>
<gene>
    <name evidence="4" type="ORF">CBO05C_2831</name>
</gene>
<name>A0A0S6U8K7_CLOBO</name>
<feature type="binding site" evidence="2">
    <location>
        <position position="249"/>
    </location>
    <ligand>
        <name>substrate</name>
    </ligand>
</feature>
<dbReference type="AlphaFoldDB" id="A0A0S6U8K7"/>
<accession>A0A0S6U8K7</accession>
<dbReference type="Gene3D" id="3.40.50.11190">
    <property type="match status" value="1"/>
</dbReference>
<reference evidence="4" key="1">
    <citation type="submission" date="2013-10" db="EMBL/GenBank/DDBJ databases">
        <title>Draft genome sequence of Clostridium botulinum type B strain Osaka05.</title>
        <authorList>
            <person name="Sakaguchi Y."/>
            <person name="Hosomi K."/>
            <person name="Uchiyama J."/>
            <person name="Ogura Y."/>
            <person name="Sakaguchi M."/>
            <person name="Kohda T."/>
            <person name="Mukamoto M."/>
            <person name="Misawa N."/>
            <person name="Matsuzaki S."/>
            <person name="Hayashi T."/>
            <person name="Kozaki S."/>
        </authorList>
    </citation>
    <scope>NUCLEOTIDE SEQUENCE</scope>
    <source>
        <strain evidence="4">Osaka05</strain>
    </source>
</reference>
<dbReference type="InterPro" id="IPR007235">
    <property type="entry name" value="Glyco_trans_28_C"/>
</dbReference>
<dbReference type="Proteomes" id="UP000054164">
    <property type="component" value="Unassembled WGS sequence"/>
</dbReference>
<dbReference type="SUPFAM" id="SSF53756">
    <property type="entry name" value="UDP-Glycosyltransferase/glycogen phosphorylase"/>
    <property type="match status" value="1"/>
</dbReference>
<dbReference type="Pfam" id="PF04101">
    <property type="entry name" value="Glyco_tran_28_C"/>
    <property type="match status" value="1"/>
</dbReference>
<proteinExistence type="predicted"/>
<dbReference type="GO" id="GO:0016758">
    <property type="term" value="F:hexosyltransferase activity"/>
    <property type="evidence" value="ECO:0007669"/>
    <property type="project" value="InterPro"/>
</dbReference>
<dbReference type="HOGENOM" id="CLU_023406_1_0_9"/>
<evidence type="ECO:0000313" key="4">
    <source>
        <dbReference type="EMBL" id="GAE03141.1"/>
    </source>
</evidence>
<keyword evidence="4" id="KW-0808">Transferase</keyword>
<feature type="active site" description="Proton acceptor" evidence="1">
    <location>
        <position position="17"/>
    </location>
</feature>
<dbReference type="RefSeq" id="WP_030036011.1">
    <property type="nucleotide sequence ID" value="NZ_DF384213.1"/>
</dbReference>
<evidence type="ECO:0000256" key="1">
    <source>
        <dbReference type="PIRSR" id="PIRSR620023-1"/>
    </source>
</evidence>
<dbReference type="Gene3D" id="3.40.50.2000">
    <property type="entry name" value="Glycogen Phosphorylase B"/>
    <property type="match status" value="1"/>
</dbReference>
<protein>
    <submittedName>
        <fullName evidence="4">Glycosyl transferase-like protein</fullName>
    </submittedName>
</protein>
<organism evidence="4">
    <name type="scientific">Clostridium botulinum B str. Osaka05</name>
    <dbReference type="NCBI Taxonomy" id="1407017"/>
    <lineage>
        <taxon>Bacteria</taxon>
        <taxon>Bacillati</taxon>
        <taxon>Bacillota</taxon>
        <taxon>Clostridia</taxon>
        <taxon>Eubacteriales</taxon>
        <taxon>Clostridiaceae</taxon>
        <taxon>Clostridium</taxon>
    </lineage>
</organism>
<dbReference type="NCBIfam" id="TIGR03590">
    <property type="entry name" value="PseG"/>
    <property type="match status" value="1"/>
</dbReference>
<evidence type="ECO:0000256" key="2">
    <source>
        <dbReference type="PIRSR" id="PIRSR620023-2"/>
    </source>
</evidence>